<evidence type="ECO:0000256" key="1">
    <source>
        <dbReference type="ARBA" id="ARBA00023239"/>
    </source>
</evidence>
<sequence>MKVIALEEHMFPRDIIQSANLDFGLRASARVEQLDDVDEGRLQVMDAAGIDVQVLSALGWTVQNLPPARSIDVSRLLNERLASAVGRHPDRFSAFASLPVTDPLAAADELTRTVEELGFVGAMIHGQTRGVFLDHPSMRPILSAAERLEVPLYLHPAPPPPTVMDAYYFDLEPAVAACLSTSGWGWHSETAMHVLRMVVDGVFEELPSLTLIVGHMGEGLPFHLDRIDDMLTPVVTGHSLTVAETLRRNLHLTTSGYVADAPLQCALATFGVEHILFSVDHPFASSTRATTNLRSAPLSERDREQIAHRNAEALLRI</sequence>
<accession>A0ABP5CFC7</accession>
<dbReference type="PANTHER" id="PTHR21240:SF30">
    <property type="entry name" value="AMIDOHYDROLASE-RELATED DOMAIN-CONTAINING PROTEIN-RELATED"/>
    <property type="match status" value="1"/>
</dbReference>
<dbReference type="SUPFAM" id="SSF51556">
    <property type="entry name" value="Metallo-dependent hydrolases"/>
    <property type="match status" value="1"/>
</dbReference>
<dbReference type="Gene3D" id="3.20.20.140">
    <property type="entry name" value="Metal-dependent hydrolases"/>
    <property type="match status" value="1"/>
</dbReference>
<dbReference type="Pfam" id="PF04909">
    <property type="entry name" value="Amidohydro_2"/>
    <property type="match status" value="1"/>
</dbReference>
<protein>
    <submittedName>
        <fullName evidence="3">Amidohydrolase family protein</fullName>
    </submittedName>
</protein>
<dbReference type="Proteomes" id="UP001499933">
    <property type="component" value="Unassembled WGS sequence"/>
</dbReference>
<reference evidence="4" key="1">
    <citation type="journal article" date="2019" name="Int. J. Syst. Evol. Microbiol.">
        <title>The Global Catalogue of Microorganisms (GCM) 10K type strain sequencing project: providing services to taxonomists for standard genome sequencing and annotation.</title>
        <authorList>
            <consortium name="The Broad Institute Genomics Platform"/>
            <consortium name="The Broad Institute Genome Sequencing Center for Infectious Disease"/>
            <person name="Wu L."/>
            <person name="Ma J."/>
        </authorList>
    </citation>
    <scope>NUCLEOTIDE SEQUENCE [LARGE SCALE GENOMIC DNA]</scope>
    <source>
        <strain evidence="4">JCM 14901</strain>
    </source>
</reference>
<dbReference type="PANTHER" id="PTHR21240">
    <property type="entry name" value="2-AMINO-3-CARBOXYLMUCONATE-6-SEMIALDEHYDE DECARBOXYLASE"/>
    <property type="match status" value="1"/>
</dbReference>
<dbReference type="InterPro" id="IPR032465">
    <property type="entry name" value="ACMSD"/>
</dbReference>
<evidence type="ECO:0000313" key="3">
    <source>
        <dbReference type="EMBL" id="GAA1961988.1"/>
    </source>
</evidence>
<organism evidence="3 4">
    <name type="scientific">Microbacterium deminutum</name>
    <dbReference type="NCBI Taxonomy" id="344164"/>
    <lineage>
        <taxon>Bacteria</taxon>
        <taxon>Bacillati</taxon>
        <taxon>Actinomycetota</taxon>
        <taxon>Actinomycetes</taxon>
        <taxon>Micrococcales</taxon>
        <taxon>Microbacteriaceae</taxon>
        <taxon>Microbacterium</taxon>
    </lineage>
</organism>
<dbReference type="InterPro" id="IPR032466">
    <property type="entry name" value="Metal_Hydrolase"/>
</dbReference>
<evidence type="ECO:0000259" key="2">
    <source>
        <dbReference type="Pfam" id="PF04909"/>
    </source>
</evidence>
<proteinExistence type="predicted"/>
<feature type="domain" description="Amidohydrolase-related" evidence="2">
    <location>
        <begin position="39"/>
        <end position="317"/>
    </location>
</feature>
<dbReference type="RefSeq" id="WP_344095273.1">
    <property type="nucleotide sequence ID" value="NZ_BAAAOG010000005.1"/>
</dbReference>
<keyword evidence="1" id="KW-0456">Lyase</keyword>
<comment type="caution">
    <text evidence="3">The sequence shown here is derived from an EMBL/GenBank/DDBJ whole genome shotgun (WGS) entry which is preliminary data.</text>
</comment>
<name>A0ABP5CFC7_9MICO</name>
<gene>
    <name evidence="3" type="ORF">GCM10009776_25790</name>
</gene>
<dbReference type="EMBL" id="BAAAOG010000005">
    <property type="protein sequence ID" value="GAA1961988.1"/>
    <property type="molecule type" value="Genomic_DNA"/>
</dbReference>
<dbReference type="InterPro" id="IPR006680">
    <property type="entry name" value="Amidohydro-rel"/>
</dbReference>
<evidence type="ECO:0000313" key="4">
    <source>
        <dbReference type="Proteomes" id="UP001499933"/>
    </source>
</evidence>
<keyword evidence="4" id="KW-1185">Reference proteome</keyword>